<evidence type="ECO:0000313" key="3">
    <source>
        <dbReference type="Proteomes" id="UP001174677"/>
    </source>
</evidence>
<evidence type="ECO:0000313" key="2">
    <source>
        <dbReference type="EMBL" id="KAJ9175305.1"/>
    </source>
</evidence>
<name>A0ABQ9M6Y3_HEVBR</name>
<feature type="signal peptide" evidence="1">
    <location>
        <begin position="1"/>
        <end position="18"/>
    </location>
</feature>
<sequence length="317" mass="35750">MLFFSGALFIILAIGVHLTPYFPSVSDFVTSVQSIVLFDNREDSCINLVNELVWDVKPSRSLVQRNTSSNSNSKNGAMIYDKIWDWTKTGKVKACEFQRLDSYDASDVLNGSWVIVAGDSQAWHNDYKIVIEDIGMKLYFIWPPYMVNLTDLMTGFMQNRSYPDVLVMGAGLWHMLHVTNVSDYGVALQSLRSSVLSFLPFSPQLGTDGPVTGYVSVRSPHLFWLGMPMLINGILKTEEKREKMSDEIYGGPLLLLDIQSMSWNCGPRCNVDGTHYDGAVYKAVVHILLNALLIESRSLEQRSVKFLLECATHIWKT</sequence>
<feature type="chain" id="PRO_5045675812" description="Sialate O-acetylesterase domain-containing protein" evidence="1">
    <location>
        <begin position="19"/>
        <end position="317"/>
    </location>
</feature>
<proteinExistence type="predicted"/>
<organism evidence="2 3">
    <name type="scientific">Hevea brasiliensis</name>
    <name type="common">Para rubber tree</name>
    <name type="synonym">Siphonia brasiliensis</name>
    <dbReference type="NCBI Taxonomy" id="3981"/>
    <lineage>
        <taxon>Eukaryota</taxon>
        <taxon>Viridiplantae</taxon>
        <taxon>Streptophyta</taxon>
        <taxon>Embryophyta</taxon>
        <taxon>Tracheophyta</taxon>
        <taxon>Spermatophyta</taxon>
        <taxon>Magnoliopsida</taxon>
        <taxon>eudicotyledons</taxon>
        <taxon>Gunneridae</taxon>
        <taxon>Pentapetalae</taxon>
        <taxon>rosids</taxon>
        <taxon>fabids</taxon>
        <taxon>Malpighiales</taxon>
        <taxon>Euphorbiaceae</taxon>
        <taxon>Crotonoideae</taxon>
        <taxon>Micrandreae</taxon>
        <taxon>Hevea</taxon>
    </lineage>
</organism>
<keyword evidence="3" id="KW-1185">Reference proteome</keyword>
<reference evidence="2 3" key="1">
    <citation type="journal article" date="2023" name="Plant Biotechnol. J.">
        <title>Chromosome-level wild Hevea brasiliensis genome provides new tools for genomic-assisted breeding and valuable loci to elevate rubber yield.</title>
        <authorList>
            <person name="Cheng H."/>
            <person name="Song X."/>
            <person name="Hu Y."/>
            <person name="Wu T."/>
            <person name="Yang Q."/>
            <person name="An Z."/>
            <person name="Feng S."/>
            <person name="Deng Z."/>
            <person name="Wu W."/>
            <person name="Zeng X."/>
            <person name="Tu M."/>
            <person name="Wang X."/>
            <person name="Huang H."/>
        </authorList>
    </citation>
    <scope>NUCLEOTIDE SEQUENCE [LARGE SCALE GENOMIC DNA]</scope>
    <source>
        <strain evidence="2">MT/VB/25A 57/8</strain>
    </source>
</reference>
<evidence type="ECO:0008006" key="4">
    <source>
        <dbReference type="Google" id="ProtNLM"/>
    </source>
</evidence>
<accession>A0ABQ9M6Y3</accession>
<keyword evidence="1" id="KW-0732">Signal</keyword>
<protein>
    <recommendedName>
        <fullName evidence="4">Sialate O-acetylesterase domain-containing protein</fullName>
    </recommendedName>
</protein>
<gene>
    <name evidence="2" type="ORF">P3X46_013872</name>
</gene>
<dbReference type="Proteomes" id="UP001174677">
    <property type="component" value="Chromosome 8"/>
</dbReference>
<dbReference type="EMBL" id="JARPOI010000008">
    <property type="protein sequence ID" value="KAJ9175305.1"/>
    <property type="molecule type" value="Genomic_DNA"/>
</dbReference>
<comment type="caution">
    <text evidence="2">The sequence shown here is derived from an EMBL/GenBank/DDBJ whole genome shotgun (WGS) entry which is preliminary data.</text>
</comment>
<evidence type="ECO:0000256" key="1">
    <source>
        <dbReference type="SAM" id="SignalP"/>
    </source>
</evidence>